<evidence type="ECO:0000256" key="1">
    <source>
        <dbReference type="SAM" id="Phobius"/>
    </source>
</evidence>
<organism evidence="2">
    <name type="scientific">Cacopsylla melanoneura</name>
    <dbReference type="NCBI Taxonomy" id="428564"/>
    <lineage>
        <taxon>Eukaryota</taxon>
        <taxon>Metazoa</taxon>
        <taxon>Ecdysozoa</taxon>
        <taxon>Arthropoda</taxon>
        <taxon>Hexapoda</taxon>
        <taxon>Insecta</taxon>
        <taxon>Pterygota</taxon>
        <taxon>Neoptera</taxon>
        <taxon>Paraneoptera</taxon>
        <taxon>Hemiptera</taxon>
        <taxon>Sternorrhyncha</taxon>
        <taxon>Psylloidea</taxon>
        <taxon>Psyllidae</taxon>
        <taxon>Psyllinae</taxon>
        <taxon>Cacopsylla</taxon>
    </lineage>
</organism>
<evidence type="ECO:0000313" key="2">
    <source>
        <dbReference type="EMBL" id="CAG6780883.1"/>
    </source>
</evidence>
<dbReference type="AlphaFoldDB" id="A0A8D9F7V0"/>
<reference evidence="2" key="1">
    <citation type="submission" date="2021-05" db="EMBL/GenBank/DDBJ databases">
        <authorList>
            <person name="Alioto T."/>
            <person name="Alioto T."/>
            <person name="Gomez Garrido J."/>
        </authorList>
    </citation>
    <scope>NUCLEOTIDE SEQUENCE</scope>
</reference>
<feature type="transmembrane region" description="Helical" evidence="1">
    <location>
        <begin position="12"/>
        <end position="35"/>
    </location>
</feature>
<keyword evidence="1" id="KW-0472">Membrane</keyword>
<dbReference type="GO" id="GO:0008527">
    <property type="term" value="F:taste receptor activity"/>
    <property type="evidence" value="ECO:0007669"/>
    <property type="project" value="InterPro"/>
</dbReference>
<dbReference type="EMBL" id="HBUF01620588">
    <property type="protein sequence ID" value="CAG6780883.1"/>
    <property type="molecule type" value="Transcribed_RNA"/>
</dbReference>
<dbReference type="Pfam" id="PF06151">
    <property type="entry name" value="Trehalose_recp"/>
    <property type="match status" value="1"/>
</dbReference>
<accession>A0A8D9F7V0</accession>
<dbReference type="GO" id="GO:0016020">
    <property type="term" value="C:membrane"/>
    <property type="evidence" value="ECO:0007669"/>
    <property type="project" value="InterPro"/>
</dbReference>
<keyword evidence="1" id="KW-1133">Transmembrane helix</keyword>
<sequence>MLLSLTLISVELMFFVNSLLIYSLFIQLSTKWTFLMKAWQKVEWDMRAYGYPPDFAKRCIWITSVIMLLAIGTHKKNRLCRYKGGESSFLRPVDLPFFFFFFPIKYYNNINNNTLP</sequence>
<name>A0A8D9F7V0_9HEMI</name>
<keyword evidence="1" id="KW-0812">Transmembrane</keyword>
<proteinExistence type="predicted"/>
<protein>
    <submittedName>
        <fullName evidence="2">Uncharacterized protein</fullName>
    </submittedName>
</protein>
<dbReference type="InterPro" id="IPR009318">
    <property type="entry name" value="Gustatory_rcpt"/>
</dbReference>